<dbReference type="EMBL" id="JAUHHV010000001">
    <property type="protein sequence ID" value="KAK1438642.1"/>
    <property type="molecule type" value="Genomic_DNA"/>
</dbReference>
<evidence type="ECO:0000313" key="4">
    <source>
        <dbReference type="EMBL" id="KAK1438642.1"/>
    </source>
</evidence>
<protein>
    <recommendedName>
        <fullName evidence="3">C2 NT-type domain-containing protein</fullName>
    </recommendedName>
</protein>
<feature type="domain" description="C2 NT-type" evidence="3">
    <location>
        <begin position="6"/>
        <end position="141"/>
    </location>
</feature>
<feature type="compositionally biased region" description="Polar residues" evidence="2">
    <location>
        <begin position="225"/>
        <end position="244"/>
    </location>
</feature>
<gene>
    <name evidence="4" type="ORF">QVD17_04451</name>
</gene>
<dbReference type="InterPro" id="IPR019448">
    <property type="entry name" value="NT-C2"/>
</dbReference>
<feature type="compositionally biased region" description="Basic and acidic residues" evidence="2">
    <location>
        <begin position="166"/>
        <end position="191"/>
    </location>
</feature>
<feature type="coiled-coil region" evidence="1">
    <location>
        <begin position="822"/>
        <end position="881"/>
    </location>
</feature>
<feature type="compositionally biased region" description="Polar residues" evidence="2">
    <location>
        <begin position="192"/>
        <end position="209"/>
    </location>
</feature>
<dbReference type="AlphaFoldDB" id="A0AAD8LHV2"/>
<feature type="coiled-coil region" evidence="1">
    <location>
        <begin position="452"/>
        <end position="791"/>
    </location>
</feature>
<sequence>MFKSTRWRSDKNKIKTVFKLQFHATQLAPNGGDALTIAVIPGDVGKPTARLEKTKVRDGSCYWEKPHSETVKFTRDQKTGKINEKIYRFVVATGSLIFGVVGEVSLDFSCYVDATKPSSVSLPLKNAKSSSVLHVSVQRVQDQREVVISENVNDDDNSRAQFSNGDIKRSIQSDPSEDKKALSDNINRDRGTSSGSDITLSGTDSSSGLDTPREHESKNTKLAHETSTTTIYEEQHQRSSSSQCDWLDGSVHDLSTDDSSMISPRETLLREVSEEGPLDDVIKKLKGELVNLARQAELSDMELQTLRKQIVKEGKKGLDLSKEVAALKEERNELKEECEKMKAKVKGNVLTEGRDPWALVDELKQELNYEKDLNSNLRLQLQKTQESNADLILAVRDLDEMLASKSKFSSAPKLQEVNFKSEPDEDEDQKALEDIVKEHSGVKDAYVQEKKIIDLYNEIELYKRDKDELETQMEHIALDYEILKQENHDISYKLEQSQLQEQLKIQYECSTSYATVNELESQIENLNNELKLKSKELSESILAVKELETHIKNLEEDLDNQVHGFEADREDLVRAKVEQEQRAIRAEENLRKVKLQNASTAGKVQEEFRKLSAEMASAFQEKENAAMKVTDEANQLRLEKRHLEEMVKKVKEEFDFLCSQHEDNLVDLSNQISLKSKHLEEMEKQIENLSHELKHQKASYNAKIENLDNERNHLENDICLVKMELESTKKELSNVKNDRDNEVERLLLETELLKSRCNDMKQLFKENELEKENLKKQVSQLNDDLKKKDEAICSIEKKLKEGSKPTSRNNKIVPVSQSPKEVNNIEDRIKKLEGQIKLKETALQCSEASFLEKEKDLKHKIEELERQLEVLDQNIKDPQISTAQNSSSSTISDVAIKPEMKMTKDQEMFEVSSNEMELLNKNKSIEFELKEMQERYSEISLKFAEVEGERQQLVMTLRNLKNTKK</sequence>
<feature type="coiled-coil region" evidence="1">
    <location>
        <begin position="289"/>
        <end position="380"/>
    </location>
</feature>
<evidence type="ECO:0000313" key="5">
    <source>
        <dbReference type="Proteomes" id="UP001229421"/>
    </source>
</evidence>
<keyword evidence="1" id="KW-0175">Coiled coil</keyword>
<feature type="compositionally biased region" description="Basic and acidic residues" evidence="2">
    <location>
        <begin position="211"/>
        <end position="224"/>
    </location>
</feature>
<dbReference type="Proteomes" id="UP001229421">
    <property type="component" value="Unassembled WGS sequence"/>
</dbReference>
<accession>A0AAD8LHV2</accession>
<reference evidence="4" key="1">
    <citation type="journal article" date="2023" name="bioRxiv">
        <title>Improved chromosome-level genome assembly for marigold (Tagetes erecta).</title>
        <authorList>
            <person name="Jiang F."/>
            <person name="Yuan L."/>
            <person name="Wang S."/>
            <person name="Wang H."/>
            <person name="Xu D."/>
            <person name="Wang A."/>
            <person name="Fan W."/>
        </authorList>
    </citation>
    <scope>NUCLEOTIDE SEQUENCE</scope>
    <source>
        <strain evidence="4">WSJ</strain>
        <tissue evidence="4">Leaf</tissue>
    </source>
</reference>
<feature type="coiled-coil region" evidence="1">
    <location>
        <begin position="915"/>
        <end position="963"/>
    </location>
</feature>
<dbReference type="Pfam" id="PF10358">
    <property type="entry name" value="NT-C2"/>
    <property type="match status" value="1"/>
</dbReference>
<feature type="region of interest" description="Disordered" evidence="2">
    <location>
        <begin position="149"/>
        <end position="244"/>
    </location>
</feature>
<dbReference type="PROSITE" id="PS51840">
    <property type="entry name" value="C2_NT"/>
    <property type="match status" value="1"/>
</dbReference>
<comment type="caution">
    <text evidence="4">The sequence shown here is derived from an EMBL/GenBank/DDBJ whole genome shotgun (WGS) entry which is preliminary data.</text>
</comment>
<name>A0AAD8LHV2_TARER</name>
<keyword evidence="5" id="KW-1185">Reference proteome</keyword>
<dbReference type="PANTHER" id="PTHR34452">
    <property type="entry name" value="MYOSIN HEAVY CHAIN-RELATED PROTEIN"/>
    <property type="match status" value="1"/>
</dbReference>
<dbReference type="PANTHER" id="PTHR34452:SF16">
    <property type="entry name" value="NT-TYPE C2 DOMAIN-CONTAINING PROTEIN"/>
    <property type="match status" value="1"/>
</dbReference>
<evidence type="ECO:0000256" key="1">
    <source>
        <dbReference type="SAM" id="Coils"/>
    </source>
</evidence>
<organism evidence="4 5">
    <name type="scientific">Tagetes erecta</name>
    <name type="common">African marigold</name>
    <dbReference type="NCBI Taxonomy" id="13708"/>
    <lineage>
        <taxon>Eukaryota</taxon>
        <taxon>Viridiplantae</taxon>
        <taxon>Streptophyta</taxon>
        <taxon>Embryophyta</taxon>
        <taxon>Tracheophyta</taxon>
        <taxon>Spermatophyta</taxon>
        <taxon>Magnoliopsida</taxon>
        <taxon>eudicotyledons</taxon>
        <taxon>Gunneridae</taxon>
        <taxon>Pentapetalae</taxon>
        <taxon>asterids</taxon>
        <taxon>campanulids</taxon>
        <taxon>Asterales</taxon>
        <taxon>Asteraceae</taxon>
        <taxon>Asteroideae</taxon>
        <taxon>Heliantheae alliance</taxon>
        <taxon>Tageteae</taxon>
        <taxon>Tagetes</taxon>
    </lineage>
</organism>
<evidence type="ECO:0000259" key="3">
    <source>
        <dbReference type="PROSITE" id="PS51840"/>
    </source>
</evidence>
<proteinExistence type="predicted"/>
<evidence type="ECO:0000256" key="2">
    <source>
        <dbReference type="SAM" id="MobiDB-lite"/>
    </source>
</evidence>